<organism evidence="2 3">
    <name type="scientific">Mortierella polycephala</name>
    <dbReference type="NCBI Taxonomy" id="41804"/>
    <lineage>
        <taxon>Eukaryota</taxon>
        <taxon>Fungi</taxon>
        <taxon>Fungi incertae sedis</taxon>
        <taxon>Mucoromycota</taxon>
        <taxon>Mortierellomycotina</taxon>
        <taxon>Mortierellomycetes</taxon>
        <taxon>Mortierellales</taxon>
        <taxon>Mortierellaceae</taxon>
        <taxon>Mortierella</taxon>
    </lineage>
</organism>
<dbReference type="EMBL" id="JAAAJA010001270">
    <property type="protein sequence ID" value="KAG0247666.1"/>
    <property type="molecule type" value="Genomic_DNA"/>
</dbReference>
<comment type="caution">
    <text evidence="2">The sequence shown here is derived from an EMBL/GenBank/DDBJ whole genome shotgun (WGS) entry which is preliminary data.</text>
</comment>
<feature type="compositionally biased region" description="Polar residues" evidence="1">
    <location>
        <begin position="99"/>
        <end position="113"/>
    </location>
</feature>
<feature type="compositionally biased region" description="Basic and acidic residues" evidence="1">
    <location>
        <begin position="117"/>
        <end position="127"/>
    </location>
</feature>
<protein>
    <submittedName>
        <fullName evidence="2">Uncharacterized protein</fullName>
    </submittedName>
</protein>
<sequence length="260" mass="28748">MVLCSREPSLAHYLVSISHPSTDSDGSDYEGETHVSRVLREYADKKVVANMAAKIAELEMTPTSPTLPTATLSKAPSNGTRRNRYLRDAGQRENESPQKDLTSNNDYYGQSLLSRGESGRRPPRSEESSVAAAGHGIIKNRSNSSVSRAGGNRLGNRFRTSSDASLSEALGRLEGKRNQDALVAQVSHLGSTRARSPHRGHRAFKENIDEVPPPPLPTPKSNFRQQLQQQQQQQSFTSLRKLNDLGTYGERLQQLQQQSR</sequence>
<name>A0A9P6PKH5_9FUNG</name>
<keyword evidence="3" id="KW-1185">Reference proteome</keyword>
<evidence type="ECO:0000313" key="3">
    <source>
        <dbReference type="Proteomes" id="UP000726737"/>
    </source>
</evidence>
<feature type="compositionally biased region" description="Basic and acidic residues" evidence="1">
    <location>
        <begin position="85"/>
        <end position="98"/>
    </location>
</feature>
<dbReference type="AlphaFoldDB" id="A0A9P6PKH5"/>
<feature type="compositionally biased region" description="Low complexity" evidence="1">
    <location>
        <begin position="61"/>
        <end position="73"/>
    </location>
</feature>
<feature type="compositionally biased region" description="Low complexity" evidence="1">
    <location>
        <begin position="225"/>
        <end position="234"/>
    </location>
</feature>
<evidence type="ECO:0000256" key="1">
    <source>
        <dbReference type="SAM" id="MobiDB-lite"/>
    </source>
</evidence>
<accession>A0A9P6PKH5</accession>
<proteinExistence type="predicted"/>
<dbReference type="Proteomes" id="UP000726737">
    <property type="component" value="Unassembled WGS sequence"/>
</dbReference>
<evidence type="ECO:0000313" key="2">
    <source>
        <dbReference type="EMBL" id="KAG0247666.1"/>
    </source>
</evidence>
<feature type="region of interest" description="Disordered" evidence="1">
    <location>
        <begin position="206"/>
        <end position="235"/>
    </location>
</feature>
<dbReference type="OrthoDB" id="2448349at2759"/>
<reference evidence="2" key="1">
    <citation type="journal article" date="2020" name="Fungal Divers.">
        <title>Resolving the Mortierellaceae phylogeny through synthesis of multi-gene phylogenetics and phylogenomics.</title>
        <authorList>
            <person name="Vandepol N."/>
            <person name="Liber J."/>
            <person name="Desiro A."/>
            <person name="Na H."/>
            <person name="Kennedy M."/>
            <person name="Barry K."/>
            <person name="Grigoriev I.V."/>
            <person name="Miller A.N."/>
            <person name="O'Donnell K."/>
            <person name="Stajich J.E."/>
            <person name="Bonito G."/>
        </authorList>
    </citation>
    <scope>NUCLEOTIDE SEQUENCE</scope>
    <source>
        <strain evidence="2">KOD948</strain>
    </source>
</reference>
<feature type="region of interest" description="Disordered" evidence="1">
    <location>
        <begin position="60"/>
        <end position="164"/>
    </location>
</feature>
<gene>
    <name evidence="2" type="ORF">BG011_001113</name>
</gene>